<sequence>MPDHALPVIEAALVDADLLAEDHEHTARRVAQYLISSGYDVTPALEGASQ</sequence>
<protein>
    <submittedName>
        <fullName evidence="1">Uncharacterized protein</fullName>
    </submittedName>
</protein>
<name>A0ABU4MSJ2_9ACTN</name>
<dbReference type="RefSeq" id="WP_193382622.1">
    <property type="nucleotide sequence ID" value="NZ_JABXWF010000011.1"/>
</dbReference>
<proteinExistence type="predicted"/>
<dbReference type="EMBL" id="JARAWJ010000014">
    <property type="protein sequence ID" value="MDX3039409.1"/>
    <property type="molecule type" value="Genomic_DNA"/>
</dbReference>
<accession>A0ABU4MSJ2</accession>
<comment type="caution">
    <text evidence="1">The sequence shown here is derived from an EMBL/GenBank/DDBJ whole genome shotgun (WGS) entry which is preliminary data.</text>
</comment>
<keyword evidence="2" id="KW-1185">Reference proteome</keyword>
<gene>
    <name evidence="1" type="ORF">PV383_19825</name>
</gene>
<dbReference type="Proteomes" id="UP001282474">
    <property type="component" value="Unassembled WGS sequence"/>
</dbReference>
<evidence type="ECO:0000313" key="1">
    <source>
        <dbReference type="EMBL" id="MDX3039409.1"/>
    </source>
</evidence>
<evidence type="ECO:0000313" key="2">
    <source>
        <dbReference type="Proteomes" id="UP001282474"/>
    </source>
</evidence>
<reference evidence="1 2" key="1">
    <citation type="journal article" date="2023" name="Microb. Genom.">
        <title>Mesoterricola silvestris gen. nov., sp. nov., Mesoterricola sediminis sp. nov., Geothrix oryzae sp. nov., Geothrix edaphica sp. nov., Geothrix rubra sp. nov., and Geothrix limicola sp. nov., six novel members of Acidobacteriota isolated from soils.</title>
        <authorList>
            <person name="Weisberg A.J."/>
            <person name="Pearce E."/>
            <person name="Kramer C.G."/>
            <person name="Chang J.H."/>
            <person name="Clarke C.R."/>
        </authorList>
    </citation>
    <scope>NUCLEOTIDE SEQUENCE [LARGE SCALE GENOMIC DNA]</scope>
    <source>
        <strain evidence="1 2">NE20-4-1</strain>
    </source>
</reference>
<organism evidence="1 2">
    <name type="scientific">Streptomyces caniscabiei</name>
    <dbReference type="NCBI Taxonomy" id="2746961"/>
    <lineage>
        <taxon>Bacteria</taxon>
        <taxon>Bacillati</taxon>
        <taxon>Actinomycetota</taxon>
        <taxon>Actinomycetes</taxon>
        <taxon>Kitasatosporales</taxon>
        <taxon>Streptomycetaceae</taxon>
        <taxon>Streptomyces</taxon>
    </lineage>
</organism>